<evidence type="ECO:0000256" key="2">
    <source>
        <dbReference type="ARBA" id="ARBA00005228"/>
    </source>
</evidence>
<comment type="catalytic activity">
    <reaction evidence="1">
        <text>Hydrolysis of Pro-|-Xaa &gt;&gt; Ala-|-Xaa in oligopeptides.</text>
        <dbReference type="EC" id="3.4.21.26"/>
    </reaction>
</comment>
<comment type="similarity">
    <text evidence="2">Belongs to the peptidase S9A family.</text>
</comment>
<dbReference type="FunFam" id="3.40.50.1820:FF:000005">
    <property type="entry name" value="Prolyl endopeptidase"/>
    <property type="match status" value="1"/>
</dbReference>
<gene>
    <name evidence="12" type="ORF">FUA23_03195</name>
</gene>
<dbReference type="GO" id="GO:0006508">
    <property type="term" value="P:proteolysis"/>
    <property type="evidence" value="ECO:0007669"/>
    <property type="project" value="UniProtKB-KW"/>
</dbReference>
<dbReference type="InterPro" id="IPR002470">
    <property type="entry name" value="Peptidase_S9A"/>
</dbReference>
<evidence type="ECO:0000256" key="7">
    <source>
        <dbReference type="ARBA" id="ARBA00060121"/>
    </source>
</evidence>
<accession>A0A5C7FJ63</accession>
<dbReference type="InterPro" id="IPR002471">
    <property type="entry name" value="Pept_S9_AS"/>
</dbReference>
<dbReference type="PROSITE" id="PS00708">
    <property type="entry name" value="PRO_ENDOPEP_SER"/>
    <property type="match status" value="1"/>
</dbReference>
<dbReference type="PRINTS" id="PR00862">
    <property type="entry name" value="PROLIGOPTASE"/>
</dbReference>
<dbReference type="Pfam" id="PF00326">
    <property type="entry name" value="Peptidase_S9"/>
    <property type="match status" value="1"/>
</dbReference>
<dbReference type="AlphaFoldDB" id="A0A5C7FJ63"/>
<evidence type="ECO:0000313" key="13">
    <source>
        <dbReference type="Proteomes" id="UP000321907"/>
    </source>
</evidence>
<dbReference type="Proteomes" id="UP000321907">
    <property type="component" value="Unassembled WGS sequence"/>
</dbReference>
<dbReference type="InterPro" id="IPR001375">
    <property type="entry name" value="Peptidase_S9_cat"/>
</dbReference>
<organism evidence="12 13">
    <name type="scientific">Neolewinella aurantiaca</name>
    <dbReference type="NCBI Taxonomy" id="2602767"/>
    <lineage>
        <taxon>Bacteria</taxon>
        <taxon>Pseudomonadati</taxon>
        <taxon>Bacteroidota</taxon>
        <taxon>Saprospiria</taxon>
        <taxon>Saprospirales</taxon>
        <taxon>Lewinellaceae</taxon>
        <taxon>Neolewinella</taxon>
    </lineage>
</organism>
<evidence type="ECO:0000313" key="12">
    <source>
        <dbReference type="EMBL" id="TXF91242.1"/>
    </source>
</evidence>
<feature type="chain" id="PRO_5022759907" description="prolyl oligopeptidase" evidence="9">
    <location>
        <begin position="18"/>
        <end position="724"/>
    </location>
</feature>
<comment type="function">
    <text evidence="7">Cleaves peptide bonds on the C-terminal side of prolyl residues within peptides that are up to approximately 30 amino acids long. Has an absolute requirement for an X-Pro bond in the trans configuration immediately preceding the Pro-Y scissible bond.</text>
</comment>
<evidence type="ECO:0000256" key="3">
    <source>
        <dbReference type="ARBA" id="ARBA00011897"/>
    </source>
</evidence>
<feature type="signal peptide" evidence="9">
    <location>
        <begin position="1"/>
        <end position="17"/>
    </location>
</feature>
<sequence>MKNFPLFALLCLLASCASDTPKEAMTNKTVDYPKIPVTYTETKKTEHTDTYGDVEVRDDYHWLEDDNAEDTKSWVTAQNETTFGYLEKIPFRKAFEDRMTELVNYPRIGAPNKVGDYYIWSKNDGLQNQSVYYYRKGEDGEEKVFMDPNTMNEEGTTAIGLLGSDKNDRYMAYRRSEAGSDWGKIYVRDMETNTDLEDELEWVKFGGAGWYNDGFFYSRYPAPKEGEALKGNNLMHSVYYHKLGTPQSDDKLIYEDKTNPTFYHYGGTTEEEDYFVMYAAPGTDGFAMYYLPLDGKNLPNKKPIALFPETTQKSSMIHNEGNDFWVMTDVDAPNYRLVKINLDKPGKEDWTEIIPEGDNLLAGVNTGGGYLFANYLEKATDRWYQMGFDGKDKKEIQLPGLGNAGGFGGEKDEKKLYYGFTSFTYPYTIFEYDVESGESRPFFQPDLKFDPTDFEESQVTYTSKDGTPVTMFLVHKKGLKLDGKNPTYLYGYGGFNISLSPSFSAFRIPMLENGAVYAMANLRGGGEYGEEWHKAGMLKNKQNVFDDFIAAGEWLIAEGYTNKDKLAIAGGSNGGLLVGAAMTQRPDLFAVAFPAVGVMDMLRYHKFTVGKGWIPEYGSSEDPDMFPYLKAYSPLHNLKDGTEYPSTMVTTADHDDRVVPAHSFKYAARLQEAHAGENPVLIRVAVDAGHGAGKPISKTIEEQADIWSFFFYETKSPVKYGVEG</sequence>
<keyword evidence="6" id="KW-0720">Serine protease</keyword>
<evidence type="ECO:0000256" key="1">
    <source>
        <dbReference type="ARBA" id="ARBA00001070"/>
    </source>
</evidence>
<dbReference type="GO" id="GO:0005829">
    <property type="term" value="C:cytosol"/>
    <property type="evidence" value="ECO:0007669"/>
    <property type="project" value="TreeGrafter"/>
</dbReference>
<name>A0A5C7FJ63_9BACT</name>
<evidence type="ECO:0000256" key="6">
    <source>
        <dbReference type="ARBA" id="ARBA00022825"/>
    </source>
</evidence>
<dbReference type="Pfam" id="PF02897">
    <property type="entry name" value="Peptidase_S9_N"/>
    <property type="match status" value="1"/>
</dbReference>
<evidence type="ECO:0000256" key="9">
    <source>
        <dbReference type="SAM" id="SignalP"/>
    </source>
</evidence>
<keyword evidence="4" id="KW-0645">Protease</keyword>
<dbReference type="GO" id="GO:0070012">
    <property type="term" value="F:oligopeptidase activity"/>
    <property type="evidence" value="ECO:0007669"/>
    <property type="project" value="TreeGrafter"/>
</dbReference>
<dbReference type="GO" id="GO:0004252">
    <property type="term" value="F:serine-type endopeptidase activity"/>
    <property type="evidence" value="ECO:0007669"/>
    <property type="project" value="UniProtKB-EC"/>
</dbReference>
<evidence type="ECO:0000256" key="5">
    <source>
        <dbReference type="ARBA" id="ARBA00022801"/>
    </source>
</evidence>
<dbReference type="PROSITE" id="PS51257">
    <property type="entry name" value="PROKAR_LIPOPROTEIN"/>
    <property type="match status" value="1"/>
</dbReference>
<keyword evidence="9" id="KW-0732">Signal</keyword>
<evidence type="ECO:0000259" key="11">
    <source>
        <dbReference type="Pfam" id="PF02897"/>
    </source>
</evidence>
<dbReference type="Gene3D" id="3.40.50.1820">
    <property type="entry name" value="alpha/beta hydrolase"/>
    <property type="match status" value="1"/>
</dbReference>
<dbReference type="SUPFAM" id="SSF53474">
    <property type="entry name" value="alpha/beta-Hydrolases"/>
    <property type="match status" value="1"/>
</dbReference>
<dbReference type="SUPFAM" id="SSF50993">
    <property type="entry name" value="Peptidase/esterase 'gauge' domain"/>
    <property type="match status" value="1"/>
</dbReference>
<reference evidence="12 13" key="1">
    <citation type="submission" date="2019-08" db="EMBL/GenBank/DDBJ databases">
        <title>Lewinella sp. strain SSH13 Genome sequencing and assembly.</title>
        <authorList>
            <person name="Kim I."/>
        </authorList>
    </citation>
    <scope>NUCLEOTIDE SEQUENCE [LARGE SCALE GENOMIC DNA]</scope>
    <source>
        <strain evidence="12 13">SSH13</strain>
    </source>
</reference>
<protein>
    <recommendedName>
        <fullName evidence="3">prolyl oligopeptidase</fullName>
        <ecNumber evidence="3">3.4.21.26</ecNumber>
    </recommendedName>
    <alternativeName>
        <fullName evidence="8">Proline-specific endopeptidase</fullName>
    </alternativeName>
</protein>
<keyword evidence="13" id="KW-1185">Reference proteome</keyword>
<dbReference type="OrthoDB" id="9801421at2"/>
<dbReference type="RefSeq" id="WP_147929261.1">
    <property type="nucleotide sequence ID" value="NZ_VOXD01000003.1"/>
</dbReference>
<dbReference type="PANTHER" id="PTHR42881">
    <property type="entry name" value="PROLYL ENDOPEPTIDASE"/>
    <property type="match status" value="1"/>
</dbReference>
<dbReference type="EMBL" id="VOXD01000003">
    <property type="protein sequence ID" value="TXF91242.1"/>
    <property type="molecule type" value="Genomic_DNA"/>
</dbReference>
<evidence type="ECO:0000259" key="10">
    <source>
        <dbReference type="Pfam" id="PF00326"/>
    </source>
</evidence>
<feature type="domain" description="Peptidase S9 prolyl oligopeptidase catalytic" evidence="10">
    <location>
        <begin position="501"/>
        <end position="712"/>
    </location>
</feature>
<keyword evidence="5" id="KW-0378">Hydrolase</keyword>
<dbReference type="PANTHER" id="PTHR42881:SF2">
    <property type="entry name" value="PROLYL ENDOPEPTIDASE"/>
    <property type="match status" value="1"/>
</dbReference>
<comment type="caution">
    <text evidence="12">The sequence shown here is derived from an EMBL/GenBank/DDBJ whole genome shotgun (WGS) entry which is preliminary data.</text>
</comment>
<dbReference type="InterPro" id="IPR023302">
    <property type="entry name" value="Pept_S9A_N"/>
</dbReference>
<evidence type="ECO:0000256" key="8">
    <source>
        <dbReference type="ARBA" id="ARBA00081187"/>
    </source>
</evidence>
<dbReference type="EC" id="3.4.21.26" evidence="3"/>
<dbReference type="Gene3D" id="2.130.10.120">
    <property type="entry name" value="Prolyl oligopeptidase, N-terminal domain"/>
    <property type="match status" value="1"/>
</dbReference>
<feature type="domain" description="Peptidase S9A N-terminal" evidence="11">
    <location>
        <begin position="42"/>
        <end position="442"/>
    </location>
</feature>
<dbReference type="InterPro" id="IPR029058">
    <property type="entry name" value="AB_hydrolase_fold"/>
</dbReference>
<dbReference type="InterPro" id="IPR051167">
    <property type="entry name" value="Prolyl_oligopep/macrocyclase"/>
</dbReference>
<evidence type="ECO:0000256" key="4">
    <source>
        <dbReference type="ARBA" id="ARBA00022670"/>
    </source>
</evidence>
<proteinExistence type="inferred from homology"/>